<dbReference type="AlphaFoldDB" id="A0A3P3E088"/>
<keyword evidence="7" id="KW-1185">Reference proteome</keyword>
<evidence type="ECO:0000259" key="4">
    <source>
        <dbReference type="PROSITE" id="PS51891"/>
    </source>
</evidence>
<accession>A0A3P3E088</accession>
<evidence type="ECO:0000256" key="2">
    <source>
        <dbReference type="ARBA" id="ARBA00022723"/>
    </source>
</evidence>
<comment type="caution">
    <text evidence="5">The sequence shown here is derived from an EMBL/GenBank/DDBJ whole genome shotgun (WGS) entry which is preliminary data.</text>
</comment>
<evidence type="ECO:0000256" key="3">
    <source>
        <dbReference type="ARBA" id="ARBA00022833"/>
    </source>
</evidence>
<dbReference type="Proteomes" id="UP000271137">
    <property type="component" value="Unassembled WGS sequence"/>
</dbReference>
<dbReference type="Proteomes" id="UP000271590">
    <property type="component" value="Unassembled WGS sequence"/>
</dbReference>
<sequence>MTTNYQGSCHCGRIAFEVGIEGEGEIQGAMACNCSMCQRRGSLLWFVPHDRLRLKTPPGDISTYMFNKHVISHRFCAVCGIHVFGEGTDPKGNRMAAINIRSLEGIDLDAVPVQHFDGRSK</sequence>
<dbReference type="EMBL" id="RQXU01000045">
    <property type="protein sequence ID" value="RRH79875.1"/>
    <property type="molecule type" value="Genomic_DNA"/>
</dbReference>
<dbReference type="PANTHER" id="PTHR28620">
    <property type="entry name" value="CENTROMERE PROTEIN V"/>
    <property type="match status" value="1"/>
</dbReference>
<name>A0A3P3E088_9BURK</name>
<reference evidence="5 8" key="1">
    <citation type="submission" date="2018-11" db="EMBL/GenBank/DDBJ databases">
        <title>The genome of Variovorax sp T529.</title>
        <authorList>
            <person name="Gao J."/>
        </authorList>
    </citation>
    <scope>NUCLEOTIDE SEQUENCE [LARGE SCALE GENOMIC DNA]</scope>
    <source>
        <strain evidence="5 8">T529</strain>
    </source>
</reference>
<keyword evidence="2" id="KW-0479">Metal-binding</keyword>
<dbReference type="InterPro" id="IPR006913">
    <property type="entry name" value="CENP-V/GFA"/>
</dbReference>
<comment type="similarity">
    <text evidence="1">Belongs to the Gfa family.</text>
</comment>
<dbReference type="Pfam" id="PF04828">
    <property type="entry name" value="GFA"/>
    <property type="match status" value="1"/>
</dbReference>
<dbReference type="RefSeq" id="WP_124962189.1">
    <property type="nucleotide sequence ID" value="NZ_CBFHCE010000092.1"/>
</dbReference>
<evidence type="ECO:0000313" key="5">
    <source>
        <dbReference type="EMBL" id="RRH79875.1"/>
    </source>
</evidence>
<proteinExistence type="inferred from homology"/>
<keyword evidence="3" id="KW-0862">Zinc</keyword>
<evidence type="ECO:0000313" key="8">
    <source>
        <dbReference type="Proteomes" id="UP000271590"/>
    </source>
</evidence>
<organism evidence="5 8">
    <name type="scientific">Variovorax beijingensis</name>
    <dbReference type="NCBI Taxonomy" id="2496117"/>
    <lineage>
        <taxon>Bacteria</taxon>
        <taxon>Pseudomonadati</taxon>
        <taxon>Pseudomonadota</taxon>
        <taxon>Betaproteobacteria</taxon>
        <taxon>Burkholderiales</taxon>
        <taxon>Comamonadaceae</taxon>
        <taxon>Variovorax</taxon>
    </lineage>
</organism>
<protein>
    <submittedName>
        <fullName evidence="5">GFA family protein</fullName>
    </submittedName>
</protein>
<dbReference type="GO" id="GO:0046872">
    <property type="term" value="F:metal ion binding"/>
    <property type="evidence" value="ECO:0007669"/>
    <property type="project" value="UniProtKB-KW"/>
</dbReference>
<reference evidence="6 7" key="2">
    <citation type="submission" date="2018-12" db="EMBL/GenBank/DDBJ databases">
        <title>The genome sequences of strain 502.</title>
        <authorList>
            <person name="Gao J."/>
            <person name="Sun J."/>
        </authorList>
    </citation>
    <scope>NUCLEOTIDE SEQUENCE [LARGE SCALE GENOMIC DNA]</scope>
    <source>
        <strain evidence="6 7">502</strain>
    </source>
</reference>
<dbReference type="PANTHER" id="PTHR28620:SF1">
    <property type="entry name" value="CENP-V_GFA DOMAIN-CONTAINING PROTEIN"/>
    <property type="match status" value="1"/>
</dbReference>
<gene>
    <name evidence="5" type="ORF">EH244_31370</name>
    <name evidence="6" type="ORF">EJO66_22885</name>
</gene>
<dbReference type="GO" id="GO:0016846">
    <property type="term" value="F:carbon-sulfur lyase activity"/>
    <property type="evidence" value="ECO:0007669"/>
    <property type="project" value="InterPro"/>
</dbReference>
<feature type="domain" description="CENP-V/GFA" evidence="4">
    <location>
        <begin position="5"/>
        <end position="117"/>
    </location>
</feature>
<evidence type="ECO:0000313" key="6">
    <source>
        <dbReference type="EMBL" id="RSZ32087.1"/>
    </source>
</evidence>
<dbReference type="SUPFAM" id="SSF51316">
    <property type="entry name" value="Mss4-like"/>
    <property type="match status" value="1"/>
</dbReference>
<dbReference type="Gene3D" id="2.170.150.70">
    <property type="match status" value="1"/>
</dbReference>
<evidence type="ECO:0000313" key="7">
    <source>
        <dbReference type="Proteomes" id="UP000271137"/>
    </source>
</evidence>
<dbReference type="EMBL" id="RXFQ01000014">
    <property type="protein sequence ID" value="RSZ32087.1"/>
    <property type="molecule type" value="Genomic_DNA"/>
</dbReference>
<dbReference type="InterPro" id="IPR011057">
    <property type="entry name" value="Mss4-like_sf"/>
</dbReference>
<dbReference type="PROSITE" id="PS51891">
    <property type="entry name" value="CENP_V_GFA"/>
    <property type="match status" value="1"/>
</dbReference>
<evidence type="ECO:0000256" key="1">
    <source>
        <dbReference type="ARBA" id="ARBA00005495"/>
    </source>
</evidence>
<dbReference type="InterPro" id="IPR052355">
    <property type="entry name" value="CENP-V-like"/>
</dbReference>